<dbReference type="EMBL" id="QNUK01000118">
    <property type="protein sequence ID" value="KAF5901145.1"/>
    <property type="molecule type" value="Genomic_DNA"/>
</dbReference>
<name>A0A8J4URR5_CLAMG</name>
<dbReference type="Proteomes" id="UP000727407">
    <property type="component" value="Unassembled WGS sequence"/>
</dbReference>
<accession>A0A8J4URR5</accession>
<dbReference type="GO" id="GO:0032391">
    <property type="term" value="C:photoreceptor connecting cilium"/>
    <property type="evidence" value="ECO:0007669"/>
    <property type="project" value="TreeGrafter"/>
</dbReference>
<organism evidence="1 2">
    <name type="scientific">Clarias magur</name>
    <name type="common">Asian catfish</name>
    <name type="synonym">Macropteronotus magur</name>
    <dbReference type="NCBI Taxonomy" id="1594786"/>
    <lineage>
        <taxon>Eukaryota</taxon>
        <taxon>Metazoa</taxon>
        <taxon>Chordata</taxon>
        <taxon>Craniata</taxon>
        <taxon>Vertebrata</taxon>
        <taxon>Euteleostomi</taxon>
        <taxon>Actinopterygii</taxon>
        <taxon>Neopterygii</taxon>
        <taxon>Teleostei</taxon>
        <taxon>Ostariophysi</taxon>
        <taxon>Siluriformes</taxon>
        <taxon>Clariidae</taxon>
        <taxon>Clarias</taxon>
    </lineage>
</organism>
<reference evidence="1" key="1">
    <citation type="submission" date="2020-07" db="EMBL/GenBank/DDBJ databases">
        <title>Clarias magur genome sequencing, assembly and annotation.</title>
        <authorList>
            <person name="Kushwaha B."/>
            <person name="Kumar R."/>
            <person name="Das P."/>
            <person name="Joshi C.G."/>
            <person name="Kumar D."/>
            <person name="Nagpure N.S."/>
            <person name="Pandey M."/>
            <person name="Agarwal S."/>
            <person name="Srivastava S."/>
            <person name="Singh M."/>
            <person name="Sahoo L."/>
            <person name="Jayasankar P."/>
            <person name="Meher P.K."/>
            <person name="Koringa P.G."/>
            <person name="Iquebal M.A."/>
            <person name="Das S.P."/>
            <person name="Bit A."/>
            <person name="Patnaik S."/>
            <person name="Patel N."/>
            <person name="Shah T.M."/>
            <person name="Hinsu A."/>
            <person name="Jena J.K."/>
        </authorList>
    </citation>
    <scope>NUCLEOTIDE SEQUENCE</scope>
    <source>
        <strain evidence="1">CIFAMagur01</strain>
        <tissue evidence="1">Testis</tissue>
    </source>
</reference>
<dbReference type="InterPro" id="IPR031139">
    <property type="entry name" value="RPGRIP1_fam"/>
</dbReference>
<comment type="caution">
    <text evidence="1">The sequence shown here is derived from an EMBL/GenBank/DDBJ whole genome shotgun (WGS) entry which is preliminary data.</text>
</comment>
<protein>
    <submittedName>
        <fullName evidence="1">Protein fantom-like</fullName>
    </submittedName>
</protein>
<gene>
    <name evidence="1" type="ORF">DAT39_009111</name>
</gene>
<proteinExistence type="predicted"/>
<dbReference type="PANTHER" id="PTHR14240">
    <property type="entry name" value="RETINITIS PIGMENTOSA GTPASE REGULATOR-INTERACTING PROTEIN"/>
    <property type="match status" value="1"/>
</dbReference>
<dbReference type="OrthoDB" id="2133912at2759"/>
<dbReference type="PANTHER" id="PTHR14240:SF1">
    <property type="entry name" value="PROTEIN FANTOM-RELATED"/>
    <property type="match status" value="1"/>
</dbReference>
<keyword evidence="2" id="KW-1185">Reference proteome</keyword>
<dbReference type="AlphaFoldDB" id="A0A8J4URR5"/>
<dbReference type="GO" id="GO:1905515">
    <property type="term" value="P:non-motile cilium assembly"/>
    <property type="evidence" value="ECO:0007669"/>
    <property type="project" value="TreeGrafter"/>
</dbReference>
<evidence type="ECO:0000313" key="2">
    <source>
        <dbReference type="Proteomes" id="UP000727407"/>
    </source>
</evidence>
<sequence>MASFTQHLLLELRNRNPGLAEGQNGEDTIEELKDRVALLVGQKEVLQRKLGMARQQILTLSRQAHQNPCMRWGVQEGEVTQTAQTVPAHFALSFMNDYKGLTERLFTEPKPLRLRALELAIQSLREPFKQKEKELEYPFKDLHKQQVDGLRLTIKGNVDVIRLQKQLSNERTAHLVIKDNYTVLKEGQRSLKENQGTLLGKVGQLIEQLKQEKQKTLFLEGELHTATISMHSVAEVMKSS</sequence>
<evidence type="ECO:0000313" key="1">
    <source>
        <dbReference type="EMBL" id="KAF5901145.1"/>
    </source>
</evidence>
<dbReference type="GO" id="GO:0046548">
    <property type="term" value="P:retinal rod cell development"/>
    <property type="evidence" value="ECO:0007669"/>
    <property type="project" value="TreeGrafter"/>
</dbReference>